<dbReference type="PROSITE" id="PS50053">
    <property type="entry name" value="UBIQUITIN_2"/>
    <property type="match status" value="1"/>
</dbReference>
<keyword evidence="2" id="KW-0812">Transmembrane</keyword>
<evidence type="ECO:0000259" key="3">
    <source>
        <dbReference type="PROSITE" id="PS50053"/>
    </source>
</evidence>
<dbReference type="AlphaFoldDB" id="A0A061BAR0"/>
<dbReference type="InterPro" id="IPR000626">
    <property type="entry name" value="Ubiquitin-like_dom"/>
</dbReference>
<feature type="region of interest" description="Disordered" evidence="1">
    <location>
        <begin position="333"/>
        <end position="433"/>
    </location>
</feature>
<feature type="compositionally biased region" description="Basic and acidic residues" evidence="1">
    <location>
        <begin position="364"/>
        <end position="396"/>
    </location>
</feature>
<feature type="compositionally biased region" description="Polar residues" evidence="1">
    <location>
        <begin position="333"/>
        <end position="342"/>
    </location>
</feature>
<reference evidence="4" key="1">
    <citation type="journal article" date="2014" name="Genome Announc.">
        <title>Genome sequence of the yeast Cyberlindnera fabianii (Hansenula fabianii).</title>
        <authorList>
            <person name="Freel K.C."/>
            <person name="Sarilar V."/>
            <person name="Neuveglise C."/>
            <person name="Devillers H."/>
            <person name="Friedrich A."/>
            <person name="Schacherer J."/>
        </authorList>
    </citation>
    <scope>NUCLEOTIDE SEQUENCE</scope>
    <source>
        <strain evidence="4">YJS4271</strain>
    </source>
</reference>
<proteinExistence type="predicted"/>
<dbReference type="OrthoDB" id="4018787at2759"/>
<sequence>MAMRSRDLTLDIDAKRITIETWSSDPATYTVANKLIRTTLDNTVQDLKEVISERSYHEGGDLNPLALTLHYRYGELHNSKPLSQVLEQELRSLDTSRPVRIRVEFDKSKLLRREIKPPLLNINLRTSSGKVLRLSESMHTTVQSLKYTLVDDLHLRNGLSEIKGLEYSGGIDVCGRPASTISELLELDTVPFGDLNFFVTLATDMRIRLVSPAESILRTSFMSVNLDTTIFTVKKYILDQYTGLDPNIDTSDIKVIYFGAILSDDTRIRNVTSPSTESSLTLHFVLNRPEDRGQTNGFWSDLKNGRLFDFYPKEPNPYYTTEAQRSERLRQQFRNNGSGNEPTTREHAQGVFVQEYDANPVWRPSREDNTSTSATRDEAERQEEQVPVSEARRESTVEPTPTVNHGQNGALRATENLNSLHNDDDSRTTERTEARRYWEDQLRTHRLPEGAERTGASCDLLELNGEEILVDQNDVTEMLYRVVLQTPHGQREVLLSPWQCILNDTNPNLPYLMVTPAGYAKLTQLGVPIHEPEVRIQRPETLNRIPSPQDINRNPVLEAAPAPAIPPFAPALGQAVEHAPQQAPVAEVVINDNPEQPRPDRGEPINGNGIAIQWVWSIGKYFLVFFMFFAGTLYGWRLYVVIAALLLHALYTLDAIDTINRFLARNGVNLRDDLGLNNLPGEDSARAVMKSILEFGQGGRSPATRSARALVVDVLMFFTSMVPWLHDMFLQAGNELVAERNRAADAARAELERLATDDEQVADVDEIPDSGDVATGANVHHEN</sequence>
<protein>
    <submittedName>
        <fullName evidence="4">CYFA0S16e00694g1_1</fullName>
    </submittedName>
</protein>
<dbReference type="EMBL" id="LK052901">
    <property type="protein sequence ID" value="CDR44977.1"/>
    <property type="molecule type" value="Genomic_DNA"/>
</dbReference>
<keyword evidence="2" id="KW-1133">Transmembrane helix</keyword>
<accession>A0A061BAR0</accession>
<feature type="compositionally biased region" description="Polar residues" evidence="1">
    <location>
        <begin position="397"/>
        <end position="407"/>
    </location>
</feature>
<evidence type="ECO:0000313" key="4">
    <source>
        <dbReference type="EMBL" id="CDR44977.1"/>
    </source>
</evidence>
<feature type="compositionally biased region" description="Basic and acidic residues" evidence="1">
    <location>
        <begin position="421"/>
        <end position="433"/>
    </location>
</feature>
<organism evidence="4">
    <name type="scientific">Cyberlindnera fabianii</name>
    <name type="common">Yeast</name>
    <name type="synonym">Hansenula fabianii</name>
    <dbReference type="NCBI Taxonomy" id="36022"/>
    <lineage>
        <taxon>Eukaryota</taxon>
        <taxon>Fungi</taxon>
        <taxon>Dikarya</taxon>
        <taxon>Ascomycota</taxon>
        <taxon>Saccharomycotina</taxon>
        <taxon>Saccharomycetes</taxon>
        <taxon>Phaffomycetales</taxon>
        <taxon>Phaffomycetaceae</taxon>
        <taxon>Cyberlindnera</taxon>
    </lineage>
</organism>
<feature type="domain" description="Ubiquitin-like" evidence="3">
    <location>
        <begin position="205"/>
        <end position="291"/>
    </location>
</feature>
<dbReference type="InterPro" id="IPR029071">
    <property type="entry name" value="Ubiquitin-like_domsf"/>
</dbReference>
<evidence type="ECO:0000256" key="2">
    <source>
        <dbReference type="SAM" id="Phobius"/>
    </source>
</evidence>
<evidence type="ECO:0000256" key="1">
    <source>
        <dbReference type="SAM" id="MobiDB-lite"/>
    </source>
</evidence>
<dbReference type="SUPFAM" id="SSF54236">
    <property type="entry name" value="Ubiquitin-like"/>
    <property type="match status" value="1"/>
</dbReference>
<gene>
    <name evidence="4" type="ORF">CYFA0S_16e00694g</name>
</gene>
<name>A0A061BAR0_CYBFA</name>
<dbReference type="VEuPathDB" id="FungiDB:BON22_1422"/>
<keyword evidence="2" id="KW-0472">Membrane</keyword>
<feature type="transmembrane region" description="Helical" evidence="2">
    <location>
        <begin position="636"/>
        <end position="656"/>
    </location>
</feature>
<dbReference type="Gene3D" id="3.10.20.90">
    <property type="entry name" value="Phosphatidylinositol 3-kinase Catalytic Subunit, Chain A, domain 1"/>
    <property type="match status" value="1"/>
</dbReference>